<gene>
    <name evidence="2" type="ORF">SAMN05216386_0783</name>
</gene>
<dbReference type="OrthoDB" id="8564817at2"/>
<feature type="compositionally biased region" description="Basic and acidic residues" evidence="1">
    <location>
        <begin position="18"/>
        <end position="41"/>
    </location>
</feature>
<dbReference type="AlphaFoldDB" id="A0A1I4YMU6"/>
<name>A0A1I4YMU6_9PROT</name>
<sequence length="125" mass="13265">MVTDKKSDEKSPSGQTPPKRETGMLTERVKLPKAKSEHPEQDQAEGQPLLPHERDETTGPAGTGLANQEGRSREVIGQAAEDTEQGLKDTDRRGIPSDIVASGVPGPDTAPKNTPGGKDKKSDKG</sequence>
<evidence type="ECO:0000313" key="3">
    <source>
        <dbReference type="Proteomes" id="UP000183107"/>
    </source>
</evidence>
<dbReference type="EMBL" id="FOVJ01000001">
    <property type="protein sequence ID" value="SFN39334.1"/>
    <property type="molecule type" value="Genomic_DNA"/>
</dbReference>
<dbReference type="Proteomes" id="UP000183107">
    <property type="component" value="Unassembled WGS sequence"/>
</dbReference>
<feature type="compositionally biased region" description="Basic and acidic residues" evidence="1">
    <location>
        <begin position="1"/>
        <end position="11"/>
    </location>
</feature>
<keyword evidence="3" id="KW-1185">Reference proteome</keyword>
<organism evidence="2 3">
    <name type="scientific">Nitrosospira briensis</name>
    <dbReference type="NCBI Taxonomy" id="35799"/>
    <lineage>
        <taxon>Bacteria</taxon>
        <taxon>Pseudomonadati</taxon>
        <taxon>Pseudomonadota</taxon>
        <taxon>Betaproteobacteria</taxon>
        <taxon>Nitrosomonadales</taxon>
        <taxon>Nitrosomonadaceae</taxon>
        <taxon>Nitrosospira</taxon>
    </lineage>
</organism>
<protein>
    <submittedName>
        <fullName evidence="2">Uncharacterized protein</fullName>
    </submittedName>
</protein>
<reference evidence="2" key="1">
    <citation type="submission" date="2016-10" db="EMBL/GenBank/DDBJ databases">
        <authorList>
            <person name="de Groot N.N."/>
        </authorList>
    </citation>
    <scope>NUCLEOTIDE SEQUENCE [LARGE SCALE GENOMIC DNA]</scope>
    <source>
        <strain evidence="2">Nsp8</strain>
    </source>
</reference>
<evidence type="ECO:0000256" key="1">
    <source>
        <dbReference type="SAM" id="MobiDB-lite"/>
    </source>
</evidence>
<dbReference type="RefSeq" id="WP_074794846.1">
    <property type="nucleotide sequence ID" value="NZ_FOVJ01000001.1"/>
</dbReference>
<feature type="compositionally biased region" description="Basic and acidic residues" evidence="1">
    <location>
        <begin position="85"/>
        <end position="95"/>
    </location>
</feature>
<proteinExistence type="predicted"/>
<feature type="region of interest" description="Disordered" evidence="1">
    <location>
        <begin position="1"/>
        <end position="125"/>
    </location>
</feature>
<accession>A0A1I4YMU6</accession>
<evidence type="ECO:0000313" key="2">
    <source>
        <dbReference type="EMBL" id="SFN39334.1"/>
    </source>
</evidence>